<keyword evidence="8" id="KW-1185">Reference proteome</keyword>
<name>A0AAX4PJC1_9CHLO</name>
<dbReference type="GO" id="GO:0006974">
    <property type="term" value="P:DNA damage response"/>
    <property type="evidence" value="ECO:0007669"/>
    <property type="project" value="TreeGrafter"/>
</dbReference>
<proteinExistence type="inferred from homology"/>
<evidence type="ECO:0000256" key="5">
    <source>
        <dbReference type="SAM" id="MobiDB-lite"/>
    </source>
</evidence>
<evidence type="ECO:0000256" key="4">
    <source>
        <dbReference type="ARBA" id="ARBA00022833"/>
    </source>
</evidence>
<evidence type="ECO:0000313" key="7">
    <source>
        <dbReference type="EMBL" id="WZN66221.1"/>
    </source>
</evidence>
<evidence type="ECO:0000259" key="6">
    <source>
        <dbReference type="PROSITE" id="PS00028"/>
    </source>
</evidence>
<keyword evidence="4" id="KW-0862">Zinc</keyword>
<evidence type="ECO:0000256" key="3">
    <source>
        <dbReference type="ARBA" id="ARBA00022771"/>
    </source>
</evidence>
<dbReference type="GO" id="GO:0008270">
    <property type="term" value="F:zinc ion binding"/>
    <property type="evidence" value="ECO:0007669"/>
    <property type="project" value="UniProtKB-KW"/>
</dbReference>
<dbReference type="InterPro" id="IPR041330">
    <property type="entry name" value="KN17_SH3"/>
</dbReference>
<dbReference type="Gene3D" id="2.30.30.30">
    <property type="match status" value="1"/>
</dbReference>
<dbReference type="Gene3D" id="1.10.10.2030">
    <property type="entry name" value="DNA/RNA-binding protein Kin17, conserved domain"/>
    <property type="match status" value="1"/>
</dbReference>
<dbReference type="SUPFAM" id="SSF57667">
    <property type="entry name" value="beta-beta-alpha zinc fingers"/>
    <property type="match status" value="1"/>
</dbReference>
<dbReference type="PANTHER" id="PTHR12805">
    <property type="entry name" value="KIN17 KIN, ANTIGENIC DETERMINANT OF RECA PROTEIN HOMOLOG"/>
    <property type="match status" value="1"/>
</dbReference>
<dbReference type="AlphaFoldDB" id="A0AAX4PJC1"/>
<feature type="region of interest" description="Disordered" evidence="5">
    <location>
        <begin position="158"/>
        <end position="256"/>
    </location>
</feature>
<dbReference type="InterPro" id="IPR037321">
    <property type="entry name" value="KIN17-like"/>
</dbReference>
<dbReference type="Pfam" id="PF18131">
    <property type="entry name" value="KN17_SH3"/>
    <property type="match status" value="1"/>
</dbReference>
<keyword evidence="2" id="KW-0479">Metal-binding</keyword>
<dbReference type="PANTHER" id="PTHR12805:SF0">
    <property type="entry name" value="DNA_RNA-BINDING PROTEIN KIN17"/>
    <property type="match status" value="1"/>
</dbReference>
<dbReference type="Pfam" id="PF25095">
    <property type="entry name" value="C2H2-zf_KIN17"/>
    <property type="match status" value="1"/>
</dbReference>
<dbReference type="InterPro" id="IPR056767">
    <property type="entry name" value="C2H2-Znf_KIN17"/>
</dbReference>
<evidence type="ECO:0000256" key="1">
    <source>
        <dbReference type="ARBA" id="ARBA00008517"/>
    </source>
</evidence>
<dbReference type="FunFam" id="1.10.10.2030:FF:000001">
    <property type="entry name" value="DNA/RNA-binding protein KIN17, putative"/>
    <property type="match status" value="1"/>
</dbReference>
<reference evidence="7 8" key="1">
    <citation type="submission" date="2024-03" db="EMBL/GenBank/DDBJ databases">
        <title>Complete genome sequence of the green alga Chloropicon roscoffensis RCC1871.</title>
        <authorList>
            <person name="Lemieux C."/>
            <person name="Pombert J.-F."/>
            <person name="Otis C."/>
            <person name="Turmel M."/>
        </authorList>
    </citation>
    <scope>NUCLEOTIDE SEQUENCE [LARGE SCALE GENOMIC DNA]</scope>
    <source>
        <strain evidence="7 8">RCC1871</strain>
    </source>
</reference>
<dbReference type="InterPro" id="IPR014722">
    <property type="entry name" value="Rib_uL2_dom2"/>
</dbReference>
<dbReference type="GO" id="GO:0003690">
    <property type="term" value="F:double-stranded DNA binding"/>
    <property type="evidence" value="ECO:0007669"/>
    <property type="project" value="TreeGrafter"/>
</dbReference>
<dbReference type="InterPro" id="IPR013087">
    <property type="entry name" value="Znf_C2H2_type"/>
</dbReference>
<dbReference type="Pfam" id="PF10357">
    <property type="entry name" value="WH_KIN17"/>
    <property type="match status" value="1"/>
</dbReference>
<dbReference type="SMART" id="SM01253">
    <property type="entry name" value="Kin17_mid"/>
    <property type="match status" value="1"/>
</dbReference>
<protein>
    <submittedName>
        <fullName evidence="7">DNA/RNA-binding protein KIN17</fullName>
    </submittedName>
</protein>
<dbReference type="GO" id="GO:0006260">
    <property type="term" value="P:DNA replication"/>
    <property type="evidence" value="ECO:0007669"/>
    <property type="project" value="TreeGrafter"/>
</dbReference>
<feature type="compositionally biased region" description="Low complexity" evidence="5">
    <location>
        <begin position="218"/>
        <end position="234"/>
    </location>
</feature>
<accession>A0AAX4PJC1</accession>
<dbReference type="EMBL" id="CP151514">
    <property type="protein sequence ID" value="WZN66221.1"/>
    <property type="molecule type" value="Genomic_DNA"/>
</dbReference>
<evidence type="ECO:0000313" key="8">
    <source>
        <dbReference type="Proteomes" id="UP001472866"/>
    </source>
</evidence>
<dbReference type="InterPro" id="IPR019447">
    <property type="entry name" value="DNA/RNA-bd_Kin17_WH-like_dom"/>
</dbReference>
<dbReference type="InterPro" id="IPR038254">
    <property type="entry name" value="KIN17_WH-like_sf"/>
</dbReference>
<organism evidence="7 8">
    <name type="scientific">Chloropicon roscoffensis</name>
    <dbReference type="NCBI Taxonomy" id="1461544"/>
    <lineage>
        <taxon>Eukaryota</taxon>
        <taxon>Viridiplantae</taxon>
        <taxon>Chlorophyta</taxon>
        <taxon>Chloropicophyceae</taxon>
        <taxon>Chloropicales</taxon>
        <taxon>Chloropicaceae</taxon>
        <taxon>Chloropicon</taxon>
    </lineage>
</organism>
<feature type="compositionally biased region" description="Basic and acidic residues" evidence="5">
    <location>
        <begin position="158"/>
        <end position="170"/>
    </location>
</feature>
<sequence length="403" mass="44127">MAPKSGFMTPKAIANKIKAKGLQKLRWYCQMCQKQCRDENGFKCHLKSESHMRQMVIFGQSGGKIVEEYSREFEKTFLQHFRTAHKNSRIASNVIYNEFIADRNHVHMNSTKWVSLTAFVMHLGKTGKCKVEETPKGFFMTLLEKDPNERLRDGIKEKKKKAEEAEEVRHAKALSRQVSRAQRESGFVAEDGGGGSAGGTEIDRGAMAGPLGFDLKSRSLSAPSPSSASQAGSGNVLLSAEGDGGPGGRNDSGKIRKKSALDEIMEEQEAAKRRRTVKVAPSAPPRWARSGIIVKIMAKALKSEGFYKEKAEVAGVETDEGGRHVAQLRHLKTGAVLKVDQAQLETVIPKEGGRVVVLRGKHEGRGGTLVGVSAKRYQAEVEMGGPGGARSWFEYDDISKAAK</sequence>
<comment type="similarity">
    <text evidence="1">Belongs to the KIN17 family.</text>
</comment>
<dbReference type="Gene3D" id="2.30.30.140">
    <property type="match status" value="1"/>
</dbReference>
<dbReference type="PROSITE" id="PS00028">
    <property type="entry name" value="ZINC_FINGER_C2H2_1"/>
    <property type="match status" value="1"/>
</dbReference>
<dbReference type="GO" id="GO:0005634">
    <property type="term" value="C:nucleus"/>
    <property type="evidence" value="ECO:0007669"/>
    <property type="project" value="TreeGrafter"/>
</dbReference>
<gene>
    <name evidence="7" type="ORF">HKI87_14g77860</name>
</gene>
<feature type="domain" description="C2H2-type" evidence="6">
    <location>
        <begin position="29"/>
        <end position="51"/>
    </location>
</feature>
<dbReference type="Proteomes" id="UP001472866">
    <property type="component" value="Chromosome 14"/>
</dbReference>
<keyword evidence="3" id="KW-0863">Zinc-finger</keyword>
<evidence type="ECO:0000256" key="2">
    <source>
        <dbReference type="ARBA" id="ARBA00022723"/>
    </source>
</evidence>
<dbReference type="InterPro" id="IPR036236">
    <property type="entry name" value="Znf_C2H2_sf"/>
</dbReference>